<protein>
    <submittedName>
        <fullName evidence="1">Uncharacterized protein</fullName>
    </submittedName>
</protein>
<organism evidence="1 2">
    <name type="scientific">Gossypium anomalum</name>
    <dbReference type="NCBI Taxonomy" id="47600"/>
    <lineage>
        <taxon>Eukaryota</taxon>
        <taxon>Viridiplantae</taxon>
        <taxon>Streptophyta</taxon>
        <taxon>Embryophyta</taxon>
        <taxon>Tracheophyta</taxon>
        <taxon>Spermatophyta</taxon>
        <taxon>Magnoliopsida</taxon>
        <taxon>eudicotyledons</taxon>
        <taxon>Gunneridae</taxon>
        <taxon>Pentapetalae</taxon>
        <taxon>rosids</taxon>
        <taxon>malvids</taxon>
        <taxon>Malvales</taxon>
        <taxon>Malvaceae</taxon>
        <taxon>Malvoideae</taxon>
        <taxon>Gossypium</taxon>
    </lineage>
</organism>
<accession>A0A8J6CRQ8</accession>
<dbReference type="AlphaFoldDB" id="A0A8J6CRQ8"/>
<comment type="caution">
    <text evidence="1">The sequence shown here is derived from an EMBL/GenBank/DDBJ whole genome shotgun (WGS) entry which is preliminary data.</text>
</comment>
<proteinExistence type="predicted"/>
<dbReference type="Proteomes" id="UP000701853">
    <property type="component" value="Chromosome 10"/>
</dbReference>
<dbReference type="EMBL" id="JAHUZN010000010">
    <property type="protein sequence ID" value="KAG8480921.1"/>
    <property type="molecule type" value="Genomic_DNA"/>
</dbReference>
<reference evidence="1 2" key="1">
    <citation type="journal article" date="2021" name="bioRxiv">
        <title>The Gossypium anomalum genome as a resource for cotton improvement and evolutionary analysis of hybrid incompatibility.</title>
        <authorList>
            <person name="Grover C.E."/>
            <person name="Yuan D."/>
            <person name="Arick M.A."/>
            <person name="Miller E.R."/>
            <person name="Hu G."/>
            <person name="Peterson D.G."/>
            <person name="Wendel J.F."/>
            <person name="Udall J.A."/>
        </authorList>
    </citation>
    <scope>NUCLEOTIDE SEQUENCE [LARGE SCALE GENOMIC DNA]</scope>
    <source>
        <strain evidence="1">JFW-Udall</strain>
        <tissue evidence="1">Leaf</tissue>
    </source>
</reference>
<sequence length="57" mass="6453">MSLLPLYKGLEQEIPATSLTYSLMEFTTVNPSLFCLSYSHLFCSVQIAQVTKTNVRH</sequence>
<evidence type="ECO:0000313" key="1">
    <source>
        <dbReference type="EMBL" id="KAG8480921.1"/>
    </source>
</evidence>
<evidence type="ECO:0000313" key="2">
    <source>
        <dbReference type="Proteomes" id="UP000701853"/>
    </source>
</evidence>
<name>A0A8J6CRQ8_9ROSI</name>
<gene>
    <name evidence="1" type="ORF">CXB51_025718</name>
</gene>
<keyword evidence="2" id="KW-1185">Reference proteome</keyword>